<evidence type="ECO:0000259" key="10">
    <source>
        <dbReference type="PROSITE" id="PS50157"/>
    </source>
</evidence>
<dbReference type="PROSITE" id="PS00028">
    <property type="entry name" value="ZINC_FINGER_C2H2_1"/>
    <property type="match status" value="2"/>
</dbReference>
<evidence type="ECO:0000256" key="5">
    <source>
        <dbReference type="ARBA" id="ARBA00022833"/>
    </source>
</evidence>
<protein>
    <recommendedName>
        <fullName evidence="10">C2H2-type domain-containing protein</fullName>
    </recommendedName>
</protein>
<dbReference type="PANTHER" id="PTHR47772:SF13">
    <property type="entry name" value="GASTRULA ZINC FINGER PROTEIN XLCGF49.1-LIKE-RELATED"/>
    <property type="match status" value="1"/>
</dbReference>
<keyword evidence="5" id="KW-0862">Zinc</keyword>
<dbReference type="InterPro" id="IPR050636">
    <property type="entry name" value="C2H2-ZF_domain-containing"/>
</dbReference>
<evidence type="ECO:0000256" key="7">
    <source>
        <dbReference type="ARBA" id="ARBA00023163"/>
    </source>
</evidence>
<feature type="non-terminal residue" evidence="11">
    <location>
        <position position="120"/>
    </location>
</feature>
<feature type="domain" description="C2H2-type" evidence="10">
    <location>
        <begin position="13"/>
        <end position="40"/>
    </location>
</feature>
<gene>
    <name evidence="11" type="ORF">chiPu_0024500</name>
</gene>
<dbReference type="Proteomes" id="UP000287033">
    <property type="component" value="Unassembled WGS sequence"/>
</dbReference>
<keyword evidence="12" id="KW-1185">Reference proteome</keyword>
<evidence type="ECO:0000313" key="11">
    <source>
        <dbReference type="EMBL" id="GCC40884.1"/>
    </source>
</evidence>
<dbReference type="SMART" id="SM00355">
    <property type="entry name" value="ZnF_C2H2"/>
    <property type="match status" value="2"/>
</dbReference>
<keyword evidence="7" id="KW-0804">Transcription</keyword>
<evidence type="ECO:0000256" key="2">
    <source>
        <dbReference type="ARBA" id="ARBA00022723"/>
    </source>
</evidence>
<keyword evidence="8" id="KW-0539">Nucleus</keyword>
<organism evidence="11 12">
    <name type="scientific">Chiloscyllium punctatum</name>
    <name type="common">Brownbanded bambooshark</name>
    <name type="synonym">Hemiscyllium punctatum</name>
    <dbReference type="NCBI Taxonomy" id="137246"/>
    <lineage>
        <taxon>Eukaryota</taxon>
        <taxon>Metazoa</taxon>
        <taxon>Chordata</taxon>
        <taxon>Craniata</taxon>
        <taxon>Vertebrata</taxon>
        <taxon>Chondrichthyes</taxon>
        <taxon>Elasmobranchii</taxon>
        <taxon>Galeomorphii</taxon>
        <taxon>Galeoidea</taxon>
        <taxon>Orectolobiformes</taxon>
        <taxon>Hemiscylliidae</taxon>
        <taxon>Chiloscyllium</taxon>
    </lineage>
</organism>
<dbReference type="EMBL" id="BEZZ01040714">
    <property type="protein sequence ID" value="GCC40884.1"/>
    <property type="molecule type" value="Genomic_DNA"/>
</dbReference>
<dbReference type="AlphaFoldDB" id="A0A401TE11"/>
<reference evidence="11 12" key="1">
    <citation type="journal article" date="2018" name="Nat. Ecol. Evol.">
        <title>Shark genomes provide insights into elasmobranch evolution and the origin of vertebrates.</title>
        <authorList>
            <person name="Hara Y"/>
            <person name="Yamaguchi K"/>
            <person name="Onimaru K"/>
            <person name="Kadota M"/>
            <person name="Koyanagi M"/>
            <person name="Keeley SD"/>
            <person name="Tatsumi K"/>
            <person name="Tanaka K"/>
            <person name="Motone F"/>
            <person name="Kageyama Y"/>
            <person name="Nozu R"/>
            <person name="Adachi N"/>
            <person name="Nishimura O"/>
            <person name="Nakagawa R"/>
            <person name="Tanegashima C"/>
            <person name="Kiyatake I"/>
            <person name="Matsumoto R"/>
            <person name="Murakumo K"/>
            <person name="Nishida K"/>
            <person name="Terakita A"/>
            <person name="Kuratani S"/>
            <person name="Sato K"/>
            <person name="Hyodo S Kuraku.S."/>
        </authorList>
    </citation>
    <scope>NUCLEOTIDE SEQUENCE [LARGE SCALE GENOMIC DNA]</scope>
</reference>
<dbReference type="PROSITE" id="PS50157">
    <property type="entry name" value="ZINC_FINGER_C2H2_2"/>
    <property type="match status" value="2"/>
</dbReference>
<evidence type="ECO:0000256" key="9">
    <source>
        <dbReference type="PROSITE-ProRule" id="PRU00042"/>
    </source>
</evidence>
<evidence type="ECO:0000256" key="1">
    <source>
        <dbReference type="ARBA" id="ARBA00004123"/>
    </source>
</evidence>
<dbReference type="GO" id="GO:0008270">
    <property type="term" value="F:zinc ion binding"/>
    <property type="evidence" value="ECO:0007669"/>
    <property type="project" value="UniProtKB-KW"/>
</dbReference>
<evidence type="ECO:0000256" key="3">
    <source>
        <dbReference type="ARBA" id="ARBA00022737"/>
    </source>
</evidence>
<keyword evidence="2" id="KW-0479">Metal-binding</keyword>
<evidence type="ECO:0000256" key="4">
    <source>
        <dbReference type="ARBA" id="ARBA00022771"/>
    </source>
</evidence>
<proteinExistence type="predicted"/>
<feature type="domain" description="C2H2-type" evidence="10">
    <location>
        <begin position="67"/>
        <end position="94"/>
    </location>
</feature>
<dbReference type="InterPro" id="IPR013087">
    <property type="entry name" value="Znf_C2H2_type"/>
</dbReference>
<comment type="subcellular location">
    <subcellularLocation>
        <location evidence="1">Nucleus</location>
    </subcellularLocation>
</comment>
<dbReference type="GO" id="GO:0005634">
    <property type="term" value="C:nucleus"/>
    <property type="evidence" value="ECO:0007669"/>
    <property type="project" value="UniProtKB-SubCell"/>
</dbReference>
<evidence type="ECO:0000313" key="12">
    <source>
        <dbReference type="Proteomes" id="UP000287033"/>
    </source>
</evidence>
<evidence type="ECO:0000256" key="6">
    <source>
        <dbReference type="ARBA" id="ARBA00023015"/>
    </source>
</evidence>
<dbReference type="OrthoDB" id="8922241at2759"/>
<dbReference type="InterPro" id="IPR036236">
    <property type="entry name" value="Znf_C2H2_sf"/>
</dbReference>
<sequence>METQSSAPMEHQYMCSECGQLYNTLEEVLLHQQTHVGLHVYVCPEMADSEMKELGLTHPGGSAESRFQCLECGQLLSSPDELLQHQGLHAKEGLVCGKLEIGSFSLTEDSHHYECSECKQ</sequence>
<dbReference type="Gene3D" id="3.30.160.60">
    <property type="entry name" value="Classic Zinc Finger"/>
    <property type="match status" value="1"/>
</dbReference>
<dbReference type="PANTHER" id="PTHR47772">
    <property type="entry name" value="ZINC FINGER PROTEIN 200"/>
    <property type="match status" value="1"/>
</dbReference>
<name>A0A401TE11_CHIPU</name>
<keyword evidence="6" id="KW-0805">Transcription regulation</keyword>
<dbReference type="SUPFAM" id="SSF57667">
    <property type="entry name" value="beta-beta-alpha zinc fingers"/>
    <property type="match status" value="1"/>
</dbReference>
<keyword evidence="4 9" id="KW-0863">Zinc-finger</keyword>
<accession>A0A401TE11</accession>
<evidence type="ECO:0000256" key="8">
    <source>
        <dbReference type="ARBA" id="ARBA00023242"/>
    </source>
</evidence>
<dbReference type="OMA" id="HVYVCPE"/>
<dbReference type="Pfam" id="PF00096">
    <property type="entry name" value="zf-C2H2"/>
    <property type="match status" value="1"/>
</dbReference>
<keyword evidence="3" id="KW-0677">Repeat</keyword>
<dbReference type="STRING" id="137246.A0A401TE11"/>
<comment type="caution">
    <text evidence="11">The sequence shown here is derived from an EMBL/GenBank/DDBJ whole genome shotgun (WGS) entry which is preliminary data.</text>
</comment>